<proteinExistence type="predicted"/>
<accession>A0A1Y6HR03</accession>
<dbReference type="EMBL" id="LT853882">
    <property type="protein sequence ID" value="SMQ98255.1"/>
    <property type="molecule type" value="Genomic_DNA"/>
</dbReference>
<dbReference type="Proteomes" id="UP000195953">
    <property type="component" value="Chromosome 1"/>
</dbReference>
<sequence>MVILEYRAAVTDGTWRLKGIFQGRLSKAATLMEQFERRCTELGQQQQRLAQQLEQVAQSLPAVVTRSVEQILQRVPETFIRSIQQGIDQPVADFEKRLQQAGRLIGDGAQSLSDQLGRIERGQRLLLWKGAAVILGSLLLLLGGGGWLLTQYRQEIRDNQLRAELLRAYNAADVTLCGGRLCANVEIKSAGFGDRRQYRLVKPRKCRAAPGYCVLPILAWRTR</sequence>
<keyword evidence="1" id="KW-0812">Transmembrane</keyword>
<reference evidence="3 5" key="1">
    <citation type="submission" date="2017-05" db="EMBL/GenBank/DDBJ databases">
        <authorList>
            <person name="Song R."/>
            <person name="Chenine A.L."/>
            <person name="Ruprecht R.M."/>
        </authorList>
    </citation>
    <scope>NUCLEOTIDE SEQUENCE [LARGE SCALE GENOMIC DNA]</scope>
    <source>
        <strain evidence="3">PD5205</strain>
    </source>
</reference>
<evidence type="ECO:0000313" key="3">
    <source>
        <dbReference type="EMBL" id="SMR04282.1"/>
    </source>
</evidence>
<keyword evidence="4" id="KW-1185">Reference proteome</keyword>
<reference evidence="2 4" key="2">
    <citation type="submission" date="2017-05" db="EMBL/GenBank/DDBJ databases">
        <authorList>
            <person name="Blom J."/>
        </authorList>
    </citation>
    <scope>NUCLEOTIDE SEQUENCE [LARGE SCALE GENOMIC DNA]</scope>
    <source>
        <strain evidence="2">PD885</strain>
    </source>
</reference>
<dbReference type="EMBL" id="LT853885">
    <property type="protein sequence ID" value="SMR04282.1"/>
    <property type="molecule type" value="Genomic_DNA"/>
</dbReference>
<organism evidence="3 5">
    <name type="scientific">Xanthomonas fragariae</name>
    <dbReference type="NCBI Taxonomy" id="48664"/>
    <lineage>
        <taxon>Bacteria</taxon>
        <taxon>Pseudomonadati</taxon>
        <taxon>Pseudomonadota</taxon>
        <taxon>Gammaproteobacteria</taxon>
        <taxon>Lysobacterales</taxon>
        <taxon>Lysobacteraceae</taxon>
        <taxon>Xanthomonas</taxon>
    </lineage>
</organism>
<evidence type="ECO:0000313" key="2">
    <source>
        <dbReference type="EMBL" id="SMQ98255.1"/>
    </source>
</evidence>
<keyword evidence="1" id="KW-0472">Membrane</keyword>
<dbReference type="Proteomes" id="UP000195877">
    <property type="component" value="Chromosome 1"/>
</dbReference>
<name>A0A1Y6HR03_9XANT</name>
<evidence type="ECO:0000313" key="4">
    <source>
        <dbReference type="Proteomes" id="UP000195877"/>
    </source>
</evidence>
<dbReference type="AlphaFoldDB" id="A0A1Y6HR03"/>
<dbReference type="eggNOG" id="ENOG5033XII">
    <property type="taxonomic scope" value="Bacteria"/>
</dbReference>
<keyword evidence="1" id="KW-1133">Transmembrane helix</keyword>
<gene>
    <name evidence="3" type="ORF">PD5205_02999</name>
    <name evidence="2" type="ORF">PD885_00997</name>
</gene>
<feature type="transmembrane region" description="Helical" evidence="1">
    <location>
        <begin position="126"/>
        <end position="149"/>
    </location>
</feature>
<dbReference type="STRING" id="48664.BER92_14550"/>
<evidence type="ECO:0000313" key="5">
    <source>
        <dbReference type="Proteomes" id="UP000195953"/>
    </source>
</evidence>
<protein>
    <submittedName>
        <fullName evidence="3">Relaxation protein</fullName>
    </submittedName>
</protein>
<evidence type="ECO:0000256" key="1">
    <source>
        <dbReference type="SAM" id="Phobius"/>
    </source>
</evidence>